<feature type="domain" description="FAD-binding PCMH-type" evidence="1">
    <location>
        <begin position="44"/>
        <end position="232"/>
    </location>
</feature>
<feature type="non-terminal residue" evidence="2">
    <location>
        <position position="354"/>
    </location>
</feature>
<organism evidence="2">
    <name type="scientific">marine sediment metagenome</name>
    <dbReference type="NCBI Taxonomy" id="412755"/>
    <lineage>
        <taxon>unclassified sequences</taxon>
        <taxon>metagenomes</taxon>
        <taxon>ecological metagenomes</taxon>
    </lineage>
</organism>
<evidence type="ECO:0000259" key="1">
    <source>
        <dbReference type="PROSITE" id="PS51387"/>
    </source>
</evidence>
<protein>
    <recommendedName>
        <fullName evidence="1">FAD-binding PCMH-type domain-containing protein</fullName>
    </recommendedName>
</protein>
<proteinExistence type="predicted"/>
<dbReference type="InterPro" id="IPR016169">
    <property type="entry name" value="FAD-bd_PCMH_sub2"/>
</dbReference>
<dbReference type="InterPro" id="IPR016166">
    <property type="entry name" value="FAD-bd_PCMH"/>
</dbReference>
<dbReference type="Gene3D" id="3.30.465.10">
    <property type="match status" value="1"/>
</dbReference>
<dbReference type="InterPro" id="IPR016167">
    <property type="entry name" value="FAD-bd_PCMH_sub1"/>
</dbReference>
<dbReference type="EMBL" id="BARV01006208">
    <property type="protein sequence ID" value="GAI09615.1"/>
    <property type="molecule type" value="Genomic_DNA"/>
</dbReference>
<evidence type="ECO:0000313" key="2">
    <source>
        <dbReference type="EMBL" id="GAI09615.1"/>
    </source>
</evidence>
<dbReference type="GO" id="GO:1903457">
    <property type="term" value="P:lactate catabolic process"/>
    <property type="evidence" value="ECO:0007669"/>
    <property type="project" value="TreeGrafter"/>
</dbReference>
<dbReference type="GO" id="GO:0071949">
    <property type="term" value="F:FAD binding"/>
    <property type="evidence" value="ECO:0007669"/>
    <property type="project" value="InterPro"/>
</dbReference>
<dbReference type="PANTHER" id="PTHR11748">
    <property type="entry name" value="D-LACTATE DEHYDROGENASE"/>
    <property type="match status" value="1"/>
</dbReference>
<gene>
    <name evidence="2" type="ORF">S06H3_12709</name>
</gene>
<accession>X1M4L5</accession>
<dbReference type="SUPFAM" id="SSF56176">
    <property type="entry name" value="FAD-binding/transporter-associated domain-like"/>
    <property type="match status" value="1"/>
</dbReference>
<sequence length="354" mass="39933">MPLGDEKHKLICDEMVNIIGADYVSDDPALVEAYSRDFYAVSVLRKQSPEFVALPGSTEDVQQIIRLANRYMFPFSVIGSGMLFPVIGARKPYWCIVDTKRMDRIEIDEKNMYAIIEPYATHAQLHAEAIKRGLYMGNTMAGSQSSCLANHVFQGEQGTAYRTGYAPHNILGVEWVLPNGEILTTGSLANPGASYFWGEGPGPDARGLLRGLLGHLGALGIVTRMAVKLYPWPGPPVLPTEGVAPDKKCELPPERFKWYFFTYPTLEQTIEAMREISKVEIGGVLQHLPEVFLDWWWAKSRAEYWSTWTEEYWQKNFKNSVAVCLWGFASEKQVAYEERVLKEIIEETGGRLIP</sequence>
<comment type="caution">
    <text evidence="2">The sequence shown here is derived from an EMBL/GenBank/DDBJ whole genome shotgun (WGS) entry which is preliminary data.</text>
</comment>
<dbReference type="InterPro" id="IPR006094">
    <property type="entry name" value="Oxid_FAD_bind_N"/>
</dbReference>
<dbReference type="GO" id="GO:0004458">
    <property type="term" value="F:D-lactate dehydrogenase (cytochrome) activity"/>
    <property type="evidence" value="ECO:0007669"/>
    <property type="project" value="TreeGrafter"/>
</dbReference>
<dbReference type="PROSITE" id="PS51387">
    <property type="entry name" value="FAD_PCMH"/>
    <property type="match status" value="1"/>
</dbReference>
<dbReference type="InterPro" id="IPR036318">
    <property type="entry name" value="FAD-bd_PCMH-like_sf"/>
</dbReference>
<dbReference type="AlphaFoldDB" id="X1M4L5"/>
<dbReference type="Gene3D" id="3.30.43.10">
    <property type="entry name" value="Uridine Diphospho-n-acetylenolpyruvylglucosamine Reductase, domain 2"/>
    <property type="match status" value="1"/>
</dbReference>
<dbReference type="GO" id="GO:0008720">
    <property type="term" value="F:D-lactate dehydrogenase (NAD+) activity"/>
    <property type="evidence" value="ECO:0007669"/>
    <property type="project" value="TreeGrafter"/>
</dbReference>
<dbReference type="PANTHER" id="PTHR11748:SF118">
    <property type="entry name" value="ALKYLDIHYDROXYACETONEPHOSPHATE SYNTHASE (PRECURSOR)"/>
    <property type="match status" value="1"/>
</dbReference>
<dbReference type="Pfam" id="PF01565">
    <property type="entry name" value="FAD_binding_4"/>
    <property type="match status" value="1"/>
</dbReference>
<reference evidence="2" key="1">
    <citation type="journal article" date="2014" name="Front. Microbiol.">
        <title>High frequency of phylogenetically diverse reductive dehalogenase-homologous genes in deep subseafloor sedimentary metagenomes.</title>
        <authorList>
            <person name="Kawai M."/>
            <person name="Futagami T."/>
            <person name="Toyoda A."/>
            <person name="Takaki Y."/>
            <person name="Nishi S."/>
            <person name="Hori S."/>
            <person name="Arai W."/>
            <person name="Tsubouchi T."/>
            <person name="Morono Y."/>
            <person name="Uchiyama I."/>
            <person name="Ito T."/>
            <person name="Fujiyama A."/>
            <person name="Inagaki F."/>
            <person name="Takami H."/>
        </authorList>
    </citation>
    <scope>NUCLEOTIDE SEQUENCE</scope>
    <source>
        <strain evidence="2">Expedition CK06-06</strain>
    </source>
</reference>
<name>X1M4L5_9ZZZZ</name>